<name>A0A4Q7KN27_9PSEU</name>
<proteinExistence type="predicted"/>
<reference evidence="1 2" key="1">
    <citation type="submission" date="2019-02" db="EMBL/GenBank/DDBJ databases">
        <title>Genomic Encyclopedia of Type Strains, Phase IV (KMG-IV): sequencing the most valuable type-strain genomes for metagenomic binning, comparative biology and taxonomic classification.</title>
        <authorList>
            <person name="Goeker M."/>
        </authorList>
    </citation>
    <scope>NUCLEOTIDE SEQUENCE [LARGE SCALE GENOMIC DNA]</scope>
    <source>
        <strain evidence="1 2">DSM 101727</strain>
    </source>
</reference>
<dbReference type="AlphaFoldDB" id="A0A4Q7KN27"/>
<evidence type="ECO:0000313" key="1">
    <source>
        <dbReference type="EMBL" id="RZS37764.1"/>
    </source>
</evidence>
<organism evidence="1 2">
    <name type="scientific">Herbihabitans rhizosphaerae</name>
    <dbReference type="NCBI Taxonomy" id="1872711"/>
    <lineage>
        <taxon>Bacteria</taxon>
        <taxon>Bacillati</taxon>
        <taxon>Actinomycetota</taxon>
        <taxon>Actinomycetes</taxon>
        <taxon>Pseudonocardiales</taxon>
        <taxon>Pseudonocardiaceae</taxon>
        <taxon>Herbihabitans</taxon>
    </lineage>
</organism>
<protein>
    <submittedName>
        <fullName evidence="1">Uncharacterized protein</fullName>
    </submittedName>
</protein>
<dbReference type="Proteomes" id="UP000294257">
    <property type="component" value="Unassembled WGS sequence"/>
</dbReference>
<comment type="caution">
    <text evidence="1">The sequence shown here is derived from an EMBL/GenBank/DDBJ whole genome shotgun (WGS) entry which is preliminary data.</text>
</comment>
<evidence type="ECO:0000313" key="2">
    <source>
        <dbReference type="Proteomes" id="UP000294257"/>
    </source>
</evidence>
<gene>
    <name evidence="1" type="ORF">EV193_105322</name>
</gene>
<keyword evidence="2" id="KW-1185">Reference proteome</keyword>
<sequence>MTDPYRRREAVRDLAELRVPVDRAVAALDGLGSSREHVVYTLTAENVLNLLARHRDGALSTEDCRRWVRALRECVDVGLEPEFADLLERFLASPVTPEWAAVWAERLRASGDEFEPINGFAGRSEFRRFQQWITDRLADGTLTEVPVTSPYGQFDERWFRTSDGQTWRWVWQDGPFNGLFARVR</sequence>
<dbReference type="OrthoDB" id="9148135at2"/>
<accession>A0A4Q7KN27</accession>
<dbReference type="EMBL" id="SGWQ01000005">
    <property type="protein sequence ID" value="RZS37764.1"/>
    <property type="molecule type" value="Genomic_DNA"/>
</dbReference>
<dbReference type="RefSeq" id="WP_130345209.1">
    <property type="nucleotide sequence ID" value="NZ_SGWQ01000005.1"/>
</dbReference>